<evidence type="ECO:0000313" key="2">
    <source>
        <dbReference type="EMBL" id="CAF2114981.1"/>
    </source>
</evidence>
<dbReference type="EMBL" id="HG994372">
    <property type="protein sequence ID" value="CAF2114981.1"/>
    <property type="molecule type" value="Genomic_DNA"/>
</dbReference>
<dbReference type="AlphaFoldDB" id="A0A816VLP4"/>
<name>A0A816VLP4_BRANA</name>
<accession>A0A816VLP4</accession>
<feature type="compositionally biased region" description="Basic and acidic residues" evidence="1">
    <location>
        <begin position="19"/>
        <end position="59"/>
    </location>
</feature>
<feature type="compositionally biased region" description="Polar residues" evidence="1">
    <location>
        <begin position="1"/>
        <end position="17"/>
    </location>
</feature>
<proteinExistence type="predicted"/>
<organism evidence="2">
    <name type="scientific">Brassica napus</name>
    <name type="common">Rape</name>
    <dbReference type="NCBI Taxonomy" id="3708"/>
    <lineage>
        <taxon>Eukaryota</taxon>
        <taxon>Viridiplantae</taxon>
        <taxon>Streptophyta</taxon>
        <taxon>Embryophyta</taxon>
        <taxon>Tracheophyta</taxon>
        <taxon>Spermatophyta</taxon>
        <taxon>Magnoliopsida</taxon>
        <taxon>eudicotyledons</taxon>
        <taxon>Gunneridae</taxon>
        <taxon>Pentapetalae</taxon>
        <taxon>rosids</taxon>
        <taxon>malvids</taxon>
        <taxon>Brassicales</taxon>
        <taxon>Brassicaceae</taxon>
        <taxon>Brassiceae</taxon>
        <taxon>Brassica</taxon>
    </lineage>
</organism>
<sequence>MTWIRKNTPSVVTNVGQKITRDPRDTGSRYRFNKPERNESAERSSKHTLKHIETKDSGRKHSKIATRAATTASEEDRKRSEKIGSPGPPATTNMLRSTAVRSFIRFVEKFQSFEHIGKGGQENPAKQK</sequence>
<dbReference type="Proteomes" id="UP001295469">
    <property type="component" value="Chromosome C08"/>
</dbReference>
<reference evidence="2" key="1">
    <citation type="submission" date="2021-01" db="EMBL/GenBank/DDBJ databases">
        <authorList>
            <consortium name="Genoscope - CEA"/>
            <person name="William W."/>
        </authorList>
    </citation>
    <scope>NUCLEOTIDE SEQUENCE</scope>
</reference>
<feature type="region of interest" description="Disordered" evidence="1">
    <location>
        <begin position="1"/>
        <end position="94"/>
    </location>
</feature>
<protein>
    <submittedName>
        <fullName evidence="2">(rape) hypothetical protein</fullName>
    </submittedName>
</protein>
<evidence type="ECO:0000256" key="1">
    <source>
        <dbReference type="SAM" id="MobiDB-lite"/>
    </source>
</evidence>
<gene>
    <name evidence="2" type="ORF">DARMORV10_C08P44290.1</name>
</gene>